<reference evidence="1 2" key="1">
    <citation type="submission" date="2019-06" db="EMBL/GenBank/DDBJ databases">
        <authorList>
            <person name="Palmer J.M."/>
        </authorList>
    </citation>
    <scope>NUCLEOTIDE SEQUENCE [LARGE SCALE GENOMIC DNA]</scope>
    <source>
        <strain evidence="1 2">TWF106</strain>
    </source>
</reference>
<name>A0A7C8VE31_ORBOL</name>
<gene>
    <name evidence="1" type="ORF">TWF106_000101</name>
</gene>
<proteinExistence type="predicted"/>
<accession>A0A7C8VE31</accession>
<comment type="caution">
    <text evidence="1">The sequence shown here is derived from an EMBL/GenBank/DDBJ whole genome shotgun (WGS) entry which is preliminary data.</text>
</comment>
<evidence type="ECO:0000313" key="1">
    <source>
        <dbReference type="EMBL" id="KAF3229713.1"/>
    </source>
</evidence>
<dbReference type="Proteomes" id="UP000472727">
    <property type="component" value="Unassembled WGS sequence"/>
</dbReference>
<protein>
    <submittedName>
        <fullName evidence="1">Uncharacterized protein</fullName>
    </submittedName>
</protein>
<organism evidence="1 2">
    <name type="scientific">Orbilia oligospora</name>
    <name type="common">Nematode-trapping fungus</name>
    <name type="synonym">Arthrobotrys oligospora</name>
    <dbReference type="NCBI Taxonomy" id="2813651"/>
    <lineage>
        <taxon>Eukaryota</taxon>
        <taxon>Fungi</taxon>
        <taxon>Dikarya</taxon>
        <taxon>Ascomycota</taxon>
        <taxon>Pezizomycotina</taxon>
        <taxon>Orbiliomycetes</taxon>
        <taxon>Orbiliales</taxon>
        <taxon>Orbiliaceae</taxon>
        <taxon>Orbilia</taxon>
    </lineage>
</organism>
<evidence type="ECO:0000313" key="2">
    <source>
        <dbReference type="Proteomes" id="UP000472727"/>
    </source>
</evidence>
<dbReference type="EMBL" id="WIWS01000001">
    <property type="protein sequence ID" value="KAF3229713.1"/>
    <property type="molecule type" value="Genomic_DNA"/>
</dbReference>
<sequence>MPIQSQISGSNGKVYHHGKYGSCLQPTESNYLVWKPQIIRMLKAADLYGLITQEPTETEAQSTVVTFKPAYIQEPGRAGVSTRAVGSSNEPYTADELGNVVYGTIVRIDTERRVRLEELNPLSLAISRRHSLLTTPPPTQPLNWIQGYCATSFELFQEIQLFKGPPHAPQQRWPSTPDPRYFRNPRHFRIALITTTAAATLLVF</sequence>
<dbReference type="AlphaFoldDB" id="A0A7C8VE31"/>